<dbReference type="Pfam" id="PF09699">
    <property type="entry name" value="Paired_CXXCH_1"/>
    <property type="match status" value="1"/>
</dbReference>
<dbReference type="OrthoDB" id="102794at2"/>
<name>Q1ITQ4_KORVE</name>
<dbReference type="PROSITE" id="PS51007">
    <property type="entry name" value="CYTC"/>
    <property type="match status" value="1"/>
</dbReference>
<evidence type="ECO:0000259" key="5">
    <source>
        <dbReference type="PROSITE" id="PS51007"/>
    </source>
</evidence>
<evidence type="ECO:0000256" key="3">
    <source>
        <dbReference type="PROSITE-ProRule" id="PRU00433"/>
    </source>
</evidence>
<evidence type="ECO:0000256" key="1">
    <source>
        <dbReference type="ARBA" id="ARBA00022723"/>
    </source>
</evidence>
<dbReference type="STRING" id="204669.Acid345_0741"/>
<accession>Q1ITQ4</accession>
<dbReference type="Gene3D" id="1.10.1130.10">
    <property type="entry name" value="Flavocytochrome C3, Chain A"/>
    <property type="match status" value="2"/>
</dbReference>
<dbReference type="eggNOG" id="COG3303">
    <property type="taxonomic scope" value="Bacteria"/>
</dbReference>
<dbReference type="AlphaFoldDB" id="Q1ITQ4"/>
<dbReference type="InterPro" id="IPR010177">
    <property type="entry name" value="Paired_CXXCH_1"/>
</dbReference>
<reference evidence="6 7" key="1">
    <citation type="journal article" date="2009" name="Appl. Environ. Microbiol.">
        <title>Three genomes from the phylum Acidobacteria provide insight into the lifestyles of these microorganisms in soils.</title>
        <authorList>
            <person name="Ward N.L."/>
            <person name="Challacombe J.F."/>
            <person name="Janssen P.H."/>
            <person name="Henrissat B."/>
            <person name="Coutinho P.M."/>
            <person name="Wu M."/>
            <person name="Xie G."/>
            <person name="Haft D.H."/>
            <person name="Sait M."/>
            <person name="Badger J."/>
            <person name="Barabote R.D."/>
            <person name="Bradley B."/>
            <person name="Brettin T.S."/>
            <person name="Brinkac L.M."/>
            <person name="Bruce D."/>
            <person name="Creasy T."/>
            <person name="Daugherty S.C."/>
            <person name="Davidsen T.M."/>
            <person name="DeBoy R.T."/>
            <person name="Detter J.C."/>
            <person name="Dodson R.J."/>
            <person name="Durkin A.S."/>
            <person name="Ganapathy A."/>
            <person name="Gwinn-Giglio M."/>
            <person name="Han C.S."/>
            <person name="Khouri H."/>
            <person name="Kiss H."/>
            <person name="Kothari S.P."/>
            <person name="Madupu R."/>
            <person name="Nelson K.E."/>
            <person name="Nelson W.C."/>
            <person name="Paulsen I."/>
            <person name="Penn K."/>
            <person name="Ren Q."/>
            <person name="Rosovitz M.J."/>
            <person name="Selengut J.D."/>
            <person name="Shrivastava S."/>
            <person name="Sullivan S.A."/>
            <person name="Tapia R."/>
            <person name="Thompson L.S."/>
            <person name="Watkins K.L."/>
            <person name="Yang Q."/>
            <person name="Yu C."/>
            <person name="Zafar N."/>
            <person name="Zhou L."/>
            <person name="Kuske C.R."/>
        </authorList>
    </citation>
    <scope>NUCLEOTIDE SEQUENCE [LARGE SCALE GENOMIC DNA]</scope>
    <source>
        <strain evidence="6 7">Ellin345</strain>
    </source>
</reference>
<keyword evidence="4" id="KW-0732">Signal</keyword>
<sequence>MKRAWLLALLVGVLCVNSPAQWTTDVLGSHDLSPGGTSPIKGRLNSGCQYCHAPHSGITMGSAPLWAQTLSKQTYTTYTSTTLKNLTTQPPLGGDSNLCLSCHDGTVAPGQTVPYGRLRMTGNMLPQDKFGSNLGGSHPFSFRALTTDSPDLVTTLISSHKTADPQNAVKLINNNVECTSCHNPHVQAIDTVAQQFLVRDGSNGALCLACHEPGARQVSNQNNPLSPWTTSIHANTNNKLSQGAGLGSYTTVGANSCISCHVPHSALGGAELLRQPASPVPNMDSATQNCITCHNGGSNISPAIPNVYAEFAKTGHPYPAGNNTHSAGEATVLENNRHATCVDCHNAHGSQQVTSFDAPPKIRISQTSTKGLGVDGTTQIDPAVNQYENCLRCHGPSSGKTTLTIFGYAPAWAAENPGDSLNVIYEFNSSSTSRHPVMLDRSSGYPQPSLRAFMVQLDGKTQGRSMGQRIFCTDCHNSDDNREGGGTGPNGPHGSTFSHILERRYEYSQVASGAGAGTTITNLIPNPPLDPSANGPYSMCAKCHDLTNIVSDASFLPDKNGKGGHATHINDGFSCSICHTSHGMGGTAAGISGERMVNFDLKVVAPNNGTLAYSHSANTCTLTCHGYAHYSNGSVTPALAKPGVK</sequence>
<evidence type="ECO:0000256" key="2">
    <source>
        <dbReference type="ARBA" id="ARBA00023004"/>
    </source>
</evidence>
<dbReference type="EnsemblBacteria" id="ABF39746">
    <property type="protein sequence ID" value="ABF39746"/>
    <property type="gene ID" value="Acid345_0741"/>
</dbReference>
<organism evidence="6 7">
    <name type="scientific">Koribacter versatilis (strain Ellin345)</name>
    <dbReference type="NCBI Taxonomy" id="204669"/>
    <lineage>
        <taxon>Bacteria</taxon>
        <taxon>Pseudomonadati</taxon>
        <taxon>Acidobacteriota</taxon>
        <taxon>Terriglobia</taxon>
        <taxon>Terriglobales</taxon>
        <taxon>Candidatus Korobacteraceae</taxon>
        <taxon>Candidatus Korobacter</taxon>
    </lineage>
</organism>
<dbReference type="InterPro" id="IPR036280">
    <property type="entry name" value="Multihaem_cyt_sf"/>
</dbReference>
<keyword evidence="1 3" id="KW-0479">Metal-binding</keyword>
<dbReference type="EMBL" id="CP000360">
    <property type="protein sequence ID" value="ABF39746.1"/>
    <property type="molecule type" value="Genomic_DNA"/>
</dbReference>
<gene>
    <name evidence="6" type="ordered locus">Acid345_0741</name>
</gene>
<dbReference type="RefSeq" id="WP_011521548.1">
    <property type="nucleotide sequence ID" value="NC_008009.1"/>
</dbReference>
<keyword evidence="7" id="KW-1185">Reference proteome</keyword>
<dbReference type="SUPFAM" id="SSF48695">
    <property type="entry name" value="Multiheme cytochromes"/>
    <property type="match status" value="2"/>
</dbReference>
<evidence type="ECO:0000256" key="4">
    <source>
        <dbReference type="SAM" id="SignalP"/>
    </source>
</evidence>
<keyword evidence="2 3" id="KW-0408">Iron</keyword>
<feature type="signal peptide" evidence="4">
    <location>
        <begin position="1"/>
        <end position="22"/>
    </location>
</feature>
<evidence type="ECO:0000313" key="7">
    <source>
        <dbReference type="Proteomes" id="UP000002432"/>
    </source>
</evidence>
<keyword evidence="3" id="KW-0349">Heme</keyword>
<dbReference type="GO" id="GO:0009055">
    <property type="term" value="F:electron transfer activity"/>
    <property type="evidence" value="ECO:0007669"/>
    <property type="project" value="InterPro"/>
</dbReference>
<evidence type="ECO:0000313" key="6">
    <source>
        <dbReference type="EMBL" id="ABF39746.1"/>
    </source>
</evidence>
<dbReference type="GO" id="GO:0020037">
    <property type="term" value="F:heme binding"/>
    <property type="evidence" value="ECO:0007669"/>
    <property type="project" value="InterPro"/>
</dbReference>
<dbReference type="KEGG" id="aba:Acid345_0741"/>
<feature type="domain" description="Cytochrome c" evidence="5">
    <location>
        <begin position="264"/>
        <end position="432"/>
    </location>
</feature>
<dbReference type="HOGENOM" id="CLU_017029_0_0_0"/>
<dbReference type="GO" id="GO:0046872">
    <property type="term" value="F:metal ion binding"/>
    <property type="evidence" value="ECO:0007669"/>
    <property type="project" value="UniProtKB-KW"/>
</dbReference>
<proteinExistence type="predicted"/>
<feature type="chain" id="PRO_5004191311" description="Cytochrome c domain-containing protein" evidence="4">
    <location>
        <begin position="23"/>
        <end position="645"/>
    </location>
</feature>
<dbReference type="Proteomes" id="UP000002432">
    <property type="component" value="Chromosome"/>
</dbReference>
<protein>
    <recommendedName>
        <fullName evidence="5">Cytochrome c domain-containing protein</fullName>
    </recommendedName>
</protein>
<dbReference type="InterPro" id="IPR009056">
    <property type="entry name" value="Cyt_c-like_dom"/>
</dbReference>